<accession>A0A1E3NH03</accession>
<proteinExistence type="predicted"/>
<name>A0A1E3NH03_9ASCO</name>
<keyword evidence="4" id="KW-1185">Reference proteome</keyword>
<feature type="compositionally biased region" description="Basic and acidic residues" evidence="1">
    <location>
        <begin position="624"/>
        <end position="638"/>
    </location>
</feature>
<dbReference type="SUPFAM" id="SSF48371">
    <property type="entry name" value="ARM repeat"/>
    <property type="match status" value="1"/>
</dbReference>
<dbReference type="Pfam" id="PF08167">
    <property type="entry name" value="RIX1"/>
    <property type="match status" value="1"/>
</dbReference>
<dbReference type="Proteomes" id="UP000094455">
    <property type="component" value="Unassembled WGS sequence"/>
</dbReference>
<feature type="non-terminal residue" evidence="3">
    <location>
        <position position="721"/>
    </location>
</feature>
<organism evidence="3 4">
    <name type="scientific">Pichia membranifaciens NRRL Y-2026</name>
    <dbReference type="NCBI Taxonomy" id="763406"/>
    <lineage>
        <taxon>Eukaryota</taxon>
        <taxon>Fungi</taxon>
        <taxon>Dikarya</taxon>
        <taxon>Ascomycota</taxon>
        <taxon>Saccharomycotina</taxon>
        <taxon>Pichiomycetes</taxon>
        <taxon>Pichiales</taxon>
        <taxon>Pichiaceae</taxon>
        <taxon>Pichia</taxon>
    </lineage>
</organism>
<reference evidence="3 4" key="1">
    <citation type="journal article" date="2016" name="Proc. Natl. Acad. Sci. U.S.A.">
        <title>Comparative genomics of biotechnologically important yeasts.</title>
        <authorList>
            <person name="Riley R."/>
            <person name="Haridas S."/>
            <person name="Wolfe K.H."/>
            <person name="Lopes M.R."/>
            <person name="Hittinger C.T."/>
            <person name="Goeker M."/>
            <person name="Salamov A.A."/>
            <person name="Wisecaver J.H."/>
            <person name="Long T.M."/>
            <person name="Calvey C.H."/>
            <person name="Aerts A.L."/>
            <person name="Barry K.W."/>
            <person name="Choi C."/>
            <person name="Clum A."/>
            <person name="Coughlan A.Y."/>
            <person name="Deshpande S."/>
            <person name="Douglass A.P."/>
            <person name="Hanson S.J."/>
            <person name="Klenk H.-P."/>
            <person name="LaButti K.M."/>
            <person name="Lapidus A."/>
            <person name="Lindquist E.A."/>
            <person name="Lipzen A.M."/>
            <person name="Meier-Kolthoff J.P."/>
            <person name="Ohm R.A."/>
            <person name="Otillar R.P."/>
            <person name="Pangilinan J.L."/>
            <person name="Peng Y."/>
            <person name="Rokas A."/>
            <person name="Rosa C.A."/>
            <person name="Scheuner C."/>
            <person name="Sibirny A.A."/>
            <person name="Slot J.C."/>
            <person name="Stielow J.B."/>
            <person name="Sun H."/>
            <person name="Kurtzman C.P."/>
            <person name="Blackwell M."/>
            <person name="Grigoriev I.V."/>
            <person name="Jeffries T.W."/>
        </authorList>
    </citation>
    <scope>NUCLEOTIDE SEQUENCE [LARGE SCALE GENOMIC DNA]</scope>
    <source>
        <strain evidence="3 4">NRRL Y-2026</strain>
    </source>
</reference>
<feature type="non-terminal residue" evidence="3">
    <location>
        <position position="1"/>
    </location>
</feature>
<evidence type="ECO:0000313" key="4">
    <source>
        <dbReference type="Proteomes" id="UP000094455"/>
    </source>
</evidence>
<dbReference type="OrthoDB" id="20900at2759"/>
<dbReference type="InterPro" id="IPR012583">
    <property type="entry name" value="RIX1_N"/>
</dbReference>
<feature type="compositionally biased region" description="Acidic residues" evidence="1">
    <location>
        <begin position="683"/>
        <end position="721"/>
    </location>
</feature>
<dbReference type="RefSeq" id="XP_019016524.1">
    <property type="nucleotide sequence ID" value="XM_019162376.1"/>
</dbReference>
<dbReference type="EMBL" id="KV454005">
    <property type="protein sequence ID" value="ODQ45411.1"/>
    <property type="molecule type" value="Genomic_DNA"/>
</dbReference>
<evidence type="ECO:0000313" key="3">
    <source>
        <dbReference type="EMBL" id="ODQ45411.1"/>
    </source>
</evidence>
<dbReference type="STRING" id="763406.A0A1E3NH03"/>
<feature type="region of interest" description="Disordered" evidence="1">
    <location>
        <begin position="439"/>
        <end position="458"/>
    </location>
</feature>
<sequence length="721" mass="79922">LLLKLLANPSIINSASAVNQETLLTRISTLLKSNHSFIRWKATKLITISLTHPVLLLSNHTTNVISALVKILDSKCFIANYENPGQRELVTLRSTADCLGFVLDQIRGKPTLTREVLTPKLPGIIGSLIETIVLIPESAIPVLAKLLITNTTTFRPFGSKLETALKNLLNNGDNWSKIGSDLRSMVLKSLALVSFILSREKQASSWKENVDAVILELKSVISIYEAFLELSNDTEYIVKFDSLPKLPENMANSKLIFGSLSIDINETPIAIFKVSQRIEILSDLLLAYIEITTPSAITVPFGNYLSIAEILGGLNLNYTPVKRDIRDVATRELIEQSVSEAKLSGIKILQAFAEKFPGELYPHMYDILALLDAAIPVQTYRGKIKVDKKAVYEQESLINRILQTASSYLSLTERFNDMTVLGRLLEAALILKETREPTIPTENQNTAKDNVSNGSRKKVSKNKSAISLSDILSHQQLFEHPPSATTLHVLRRFFNVLLTKCELSPGKLSLVLRFVIIDAVANVNAAKMGKHGVERKQVLQLLENALLFPGKANNSISIIPMVANLIGSQSPIFSLLTNPRFPLLQKKISGSSFENNEAAHTEEEEMEEAAKFEKGEFPIPGSVSEKRAAEGDSLVDTRKTKKQHTEDEDQVFSNEKEATDILKRLKDELKEESNHPQSSLADDVAEQTEMAADDDVALSERDESEEDIGSDFEIPEINVDD</sequence>
<feature type="region of interest" description="Disordered" evidence="1">
    <location>
        <begin position="615"/>
        <end position="721"/>
    </location>
</feature>
<protein>
    <recommendedName>
        <fullName evidence="2">Pre-rRNA-processing protein RIX1 N-terminal domain-containing protein</fullName>
    </recommendedName>
</protein>
<feature type="compositionally biased region" description="Basic and acidic residues" evidence="1">
    <location>
        <begin position="654"/>
        <end position="674"/>
    </location>
</feature>
<evidence type="ECO:0000256" key="1">
    <source>
        <dbReference type="SAM" id="MobiDB-lite"/>
    </source>
</evidence>
<feature type="domain" description="Pre-rRNA-processing protein RIX1 N-terminal" evidence="2">
    <location>
        <begin position="2"/>
        <end position="172"/>
    </location>
</feature>
<dbReference type="AlphaFoldDB" id="A0A1E3NH03"/>
<feature type="compositionally biased region" description="Polar residues" evidence="1">
    <location>
        <begin position="440"/>
        <end position="454"/>
    </location>
</feature>
<dbReference type="GeneID" id="30179063"/>
<dbReference type="InterPro" id="IPR016024">
    <property type="entry name" value="ARM-type_fold"/>
</dbReference>
<gene>
    <name evidence="3" type="ORF">PICMEDRAFT_25035</name>
</gene>
<evidence type="ECO:0000259" key="2">
    <source>
        <dbReference type="Pfam" id="PF08167"/>
    </source>
</evidence>